<protein>
    <submittedName>
        <fullName evidence="4">DUF4129 domain-containing protein</fullName>
    </submittedName>
</protein>
<evidence type="ECO:0000259" key="3">
    <source>
        <dbReference type="Pfam" id="PF13559"/>
    </source>
</evidence>
<feature type="region of interest" description="Disordered" evidence="1">
    <location>
        <begin position="41"/>
        <end position="61"/>
    </location>
</feature>
<dbReference type="InterPro" id="IPR025403">
    <property type="entry name" value="TgpA-like_C"/>
</dbReference>
<feature type="transmembrane region" description="Helical" evidence="2">
    <location>
        <begin position="73"/>
        <end position="93"/>
    </location>
</feature>
<proteinExistence type="predicted"/>
<keyword evidence="2" id="KW-0472">Membrane</keyword>
<accession>A0A6L9XXS7</accession>
<sequence>MKQRTVLVVCVVLGITLLAGILLQGPATFSGIRWVPDWTQPTVSPHPEPAPTAESGTRSSHPGLPFVIDGTPLLWIAIAALIVLAGLLLGRMLRRRQASGRPLDSARLLDAGPASEPEPPSAPDAPALQRGFDRALTTLSEDRLPRDAIERAWLGLQEAAEESGVQRRAAETPAEFTQRVLARVHADDDAARTLLDLYLRVRFGDTPVTELDVSVARRSLERLAASWEGVPGATRPLGEGSAS</sequence>
<dbReference type="Proteomes" id="UP000474967">
    <property type="component" value="Unassembled WGS sequence"/>
</dbReference>
<keyword evidence="2" id="KW-0812">Transmembrane</keyword>
<evidence type="ECO:0000256" key="2">
    <source>
        <dbReference type="SAM" id="Phobius"/>
    </source>
</evidence>
<keyword evidence="2" id="KW-1133">Transmembrane helix</keyword>
<evidence type="ECO:0000256" key="1">
    <source>
        <dbReference type="SAM" id="MobiDB-lite"/>
    </source>
</evidence>
<dbReference type="RefSeq" id="WP_163289670.1">
    <property type="nucleotide sequence ID" value="NZ_JAAGWY010000002.1"/>
</dbReference>
<name>A0A6L9XXS7_9MICO</name>
<evidence type="ECO:0000313" key="5">
    <source>
        <dbReference type="Proteomes" id="UP000474967"/>
    </source>
</evidence>
<evidence type="ECO:0000313" key="4">
    <source>
        <dbReference type="EMBL" id="NEN06232.1"/>
    </source>
</evidence>
<feature type="domain" description="Protein-glutamine gamma-glutamyltransferase-like C-terminal" evidence="3">
    <location>
        <begin position="152"/>
        <end position="221"/>
    </location>
</feature>
<gene>
    <name evidence="4" type="ORF">G3T36_10120</name>
</gene>
<dbReference type="EMBL" id="JAAGWY010000002">
    <property type="protein sequence ID" value="NEN06232.1"/>
    <property type="molecule type" value="Genomic_DNA"/>
</dbReference>
<organism evidence="4 5">
    <name type="scientific">Leifsonia tongyongensis</name>
    <dbReference type="NCBI Taxonomy" id="1268043"/>
    <lineage>
        <taxon>Bacteria</taxon>
        <taxon>Bacillati</taxon>
        <taxon>Actinomycetota</taxon>
        <taxon>Actinomycetes</taxon>
        <taxon>Micrococcales</taxon>
        <taxon>Microbacteriaceae</taxon>
        <taxon>Leifsonia</taxon>
    </lineage>
</organism>
<dbReference type="AlphaFoldDB" id="A0A6L9XXS7"/>
<keyword evidence="5" id="KW-1185">Reference proteome</keyword>
<dbReference type="Pfam" id="PF13559">
    <property type="entry name" value="DUF4129"/>
    <property type="match status" value="1"/>
</dbReference>
<feature type="region of interest" description="Disordered" evidence="1">
    <location>
        <begin position="104"/>
        <end position="128"/>
    </location>
</feature>
<comment type="caution">
    <text evidence="4">The sequence shown here is derived from an EMBL/GenBank/DDBJ whole genome shotgun (WGS) entry which is preliminary data.</text>
</comment>
<reference evidence="4 5" key="1">
    <citation type="journal article" date="2014" name="J. Microbiol.">
        <title>Diaminobutyricibacter tongyongensis gen. nov., sp. nov. and Homoserinibacter gongjuensis gen. nov., sp. nov. belong to the family Microbacteriaceae.</title>
        <authorList>
            <person name="Kim S.J."/>
            <person name="Ahn J.H."/>
            <person name="Weon H.Y."/>
            <person name="Hamada M."/>
            <person name="Suzuki K."/>
            <person name="Kwon S.W."/>
        </authorList>
    </citation>
    <scope>NUCLEOTIDE SEQUENCE [LARGE SCALE GENOMIC DNA]</scope>
    <source>
        <strain evidence="4 5">NBRC 108724</strain>
    </source>
</reference>